<evidence type="ECO:0000313" key="3">
    <source>
        <dbReference type="Proteomes" id="UP000317573"/>
    </source>
</evidence>
<dbReference type="EMBL" id="VLJT01000022">
    <property type="protein sequence ID" value="TWH16429.1"/>
    <property type="molecule type" value="Genomic_DNA"/>
</dbReference>
<sequence length="113" mass="12640">MSPETETLRLQLEEVGARHWWAALLATLSSQSGNAYMRFVGVVDGRARYRGAAFPVPRLWGTVPPQDQWAPGMDDSLAEIQHRIEGDGWRPVDHGAQPWEVTYQRPSTPGASR</sequence>
<dbReference type="AlphaFoldDB" id="A0A562E3B3"/>
<evidence type="ECO:0000256" key="1">
    <source>
        <dbReference type="SAM" id="MobiDB-lite"/>
    </source>
</evidence>
<evidence type="ECO:0000313" key="2">
    <source>
        <dbReference type="EMBL" id="TWH16429.1"/>
    </source>
</evidence>
<proteinExistence type="predicted"/>
<organism evidence="2 3">
    <name type="scientific">Rhodococcus rhodochrous J45</name>
    <dbReference type="NCBI Taxonomy" id="935266"/>
    <lineage>
        <taxon>Bacteria</taxon>
        <taxon>Bacillati</taxon>
        <taxon>Actinomycetota</taxon>
        <taxon>Actinomycetes</taxon>
        <taxon>Mycobacteriales</taxon>
        <taxon>Nocardiaceae</taxon>
        <taxon>Rhodococcus</taxon>
    </lineage>
</organism>
<dbReference type="Proteomes" id="UP000317573">
    <property type="component" value="Unassembled WGS sequence"/>
</dbReference>
<dbReference type="RefSeq" id="WP_016696365.1">
    <property type="nucleotide sequence ID" value="NZ_VLJT01000022.1"/>
</dbReference>
<name>A0A562E3B3_RHORH</name>
<gene>
    <name evidence="2" type="ORF">L618_002400000330</name>
</gene>
<feature type="compositionally biased region" description="Polar residues" evidence="1">
    <location>
        <begin position="104"/>
        <end position="113"/>
    </location>
</feature>
<reference evidence="2 3" key="1">
    <citation type="submission" date="2019-07" db="EMBL/GenBank/DDBJ databases">
        <title>Genome sequencing of lignin-degrading bacterial isolates.</title>
        <authorList>
            <person name="Gladden J."/>
        </authorList>
    </citation>
    <scope>NUCLEOTIDE SEQUENCE [LARGE SCALE GENOMIC DNA]</scope>
    <source>
        <strain evidence="2 3">J45</strain>
    </source>
</reference>
<protein>
    <submittedName>
        <fullName evidence="2">Uncharacterized protein</fullName>
    </submittedName>
</protein>
<accession>A0A562E3B3</accession>
<feature type="region of interest" description="Disordered" evidence="1">
    <location>
        <begin position="88"/>
        <end position="113"/>
    </location>
</feature>
<comment type="caution">
    <text evidence="2">The sequence shown here is derived from an EMBL/GenBank/DDBJ whole genome shotgun (WGS) entry which is preliminary data.</text>
</comment>